<evidence type="ECO:0008006" key="3">
    <source>
        <dbReference type="Google" id="ProtNLM"/>
    </source>
</evidence>
<comment type="caution">
    <text evidence="1">The sequence shown here is derived from an EMBL/GenBank/DDBJ whole genome shotgun (WGS) entry which is preliminary data.</text>
</comment>
<organism evidence="1 2">
    <name type="scientific">Candidatus Falkowbacteria bacterium HGW-Falkowbacteria-1</name>
    <dbReference type="NCBI Taxonomy" id="2013768"/>
    <lineage>
        <taxon>Bacteria</taxon>
        <taxon>Candidatus Falkowiibacteriota</taxon>
    </lineage>
</organism>
<dbReference type="Proteomes" id="UP000233517">
    <property type="component" value="Unassembled WGS sequence"/>
</dbReference>
<gene>
    <name evidence="1" type="ORF">CVU82_03060</name>
</gene>
<sequence length="289" mass="33666">MSEIKESNFFSSDVEELDPESVDIKRPMELKELEMSKKFLSLIEDNFSLDDFNLISKAFSLAQEIHEDQVQPDGKAYINHPVEVASSIVENFKIYDRDLIITALLHDSLEDQSERLFAFYVEKNNFFVNTHNILSLQSFVNKFSEEIREIAFLEIRDNFGSPVAERVRRLSKPDFDSLIDSCEEEISLEKRQLIKNKMYKDYFQSLLELSDYGVGVIKCADLLNNTSKNHLLNDGPKKSKLLKKYSPVIKDVIIPFLQKMEKEHPLYEKSQIILDRFVEIYNRDFALAA</sequence>
<accession>A0A2N2EA25</accession>
<dbReference type="Pfam" id="PF13328">
    <property type="entry name" value="HD_4"/>
    <property type="match status" value="1"/>
</dbReference>
<dbReference type="Gene3D" id="1.10.3210.10">
    <property type="entry name" value="Hypothetical protein af1432"/>
    <property type="match status" value="1"/>
</dbReference>
<name>A0A2N2EA25_9BACT</name>
<evidence type="ECO:0000313" key="2">
    <source>
        <dbReference type="Proteomes" id="UP000233517"/>
    </source>
</evidence>
<dbReference type="SUPFAM" id="SSF109604">
    <property type="entry name" value="HD-domain/PDEase-like"/>
    <property type="match status" value="1"/>
</dbReference>
<dbReference type="AlphaFoldDB" id="A0A2N2EA25"/>
<proteinExistence type="predicted"/>
<reference evidence="1 2" key="1">
    <citation type="journal article" date="2017" name="ISME J.">
        <title>Potential for microbial H2 and metal transformations associated with novel bacteria and archaea in deep terrestrial subsurface sediments.</title>
        <authorList>
            <person name="Hernsdorf A.W."/>
            <person name="Amano Y."/>
            <person name="Miyakawa K."/>
            <person name="Ise K."/>
            <person name="Suzuki Y."/>
            <person name="Anantharaman K."/>
            <person name="Probst A."/>
            <person name="Burstein D."/>
            <person name="Thomas B.C."/>
            <person name="Banfield J.F."/>
        </authorList>
    </citation>
    <scope>NUCLEOTIDE SEQUENCE [LARGE SCALE GENOMIC DNA]</scope>
    <source>
        <strain evidence="1">HGW-Falkowbacteria-1</strain>
    </source>
</reference>
<dbReference type="EMBL" id="PHAI01000002">
    <property type="protein sequence ID" value="PKM91549.1"/>
    <property type="molecule type" value="Genomic_DNA"/>
</dbReference>
<evidence type="ECO:0000313" key="1">
    <source>
        <dbReference type="EMBL" id="PKM91549.1"/>
    </source>
</evidence>
<protein>
    <recommendedName>
        <fullName evidence="3">HD/PDEase domain-containing protein</fullName>
    </recommendedName>
</protein>